<feature type="domain" description="Sigma-54 factor interaction" evidence="5">
    <location>
        <begin position="146"/>
        <end position="368"/>
    </location>
</feature>
<gene>
    <name evidence="6" type="ORF">VAZ01S_045_00150</name>
</gene>
<evidence type="ECO:0000256" key="3">
    <source>
        <dbReference type="ARBA" id="ARBA00023015"/>
    </source>
</evidence>
<name>U3ATC5_9VIBR</name>
<keyword evidence="3" id="KW-0805">Transcription regulation</keyword>
<dbReference type="PANTHER" id="PTHR32071:SF120">
    <property type="entry name" value="TRANSCRIPTIONAL REGULATOR-RELATED"/>
    <property type="match status" value="1"/>
</dbReference>
<comment type="caution">
    <text evidence="6">The sequence shown here is derived from an EMBL/GenBank/DDBJ whole genome shotgun (WGS) entry which is preliminary data.</text>
</comment>
<organism evidence="6 7">
    <name type="scientific">Vibrio azureus NBRC 104587</name>
    <dbReference type="NCBI Taxonomy" id="1219077"/>
    <lineage>
        <taxon>Bacteria</taxon>
        <taxon>Pseudomonadati</taxon>
        <taxon>Pseudomonadota</taxon>
        <taxon>Gammaproteobacteria</taxon>
        <taxon>Vibrionales</taxon>
        <taxon>Vibrionaceae</taxon>
        <taxon>Vibrio</taxon>
    </lineage>
</organism>
<dbReference type="Pfam" id="PF25601">
    <property type="entry name" value="AAA_lid_14"/>
    <property type="match status" value="1"/>
</dbReference>
<dbReference type="Gene3D" id="1.10.10.60">
    <property type="entry name" value="Homeodomain-like"/>
    <property type="match status" value="1"/>
</dbReference>
<dbReference type="AlphaFoldDB" id="U3ATC5"/>
<accession>U3ATC5</accession>
<dbReference type="SMART" id="SM00382">
    <property type="entry name" value="AAA"/>
    <property type="match status" value="1"/>
</dbReference>
<dbReference type="PROSITE" id="PS00688">
    <property type="entry name" value="SIGMA54_INTERACT_3"/>
    <property type="match status" value="1"/>
</dbReference>
<dbReference type="PROSITE" id="PS50045">
    <property type="entry name" value="SIGMA54_INTERACT_4"/>
    <property type="match status" value="1"/>
</dbReference>
<evidence type="ECO:0000256" key="1">
    <source>
        <dbReference type="ARBA" id="ARBA00022741"/>
    </source>
</evidence>
<dbReference type="Gene3D" id="3.40.50.300">
    <property type="entry name" value="P-loop containing nucleotide triphosphate hydrolases"/>
    <property type="match status" value="1"/>
</dbReference>
<keyword evidence="4" id="KW-0804">Transcription</keyword>
<dbReference type="eggNOG" id="COG2204">
    <property type="taxonomic scope" value="Bacteria"/>
</dbReference>
<evidence type="ECO:0000256" key="4">
    <source>
        <dbReference type="ARBA" id="ARBA00023163"/>
    </source>
</evidence>
<dbReference type="InterPro" id="IPR009057">
    <property type="entry name" value="Homeodomain-like_sf"/>
</dbReference>
<dbReference type="SUPFAM" id="SSF52540">
    <property type="entry name" value="P-loop containing nucleoside triphosphate hydrolases"/>
    <property type="match status" value="1"/>
</dbReference>
<dbReference type="InterPro" id="IPR025944">
    <property type="entry name" value="Sigma_54_int_dom_CS"/>
</dbReference>
<proteinExistence type="predicted"/>
<evidence type="ECO:0000259" key="5">
    <source>
        <dbReference type="PROSITE" id="PS50045"/>
    </source>
</evidence>
<dbReference type="Pfam" id="PF20161">
    <property type="entry name" value="VpsR"/>
    <property type="match status" value="1"/>
</dbReference>
<dbReference type="Proteomes" id="UP000016567">
    <property type="component" value="Unassembled WGS sequence"/>
</dbReference>
<dbReference type="InterPro" id="IPR027417">
    <property type="entry name" value="P-loop_NTPase"/>
</dbReference>
<dbReference type="OrthoDB" id="9804019at2"/>
<dbReference type="InterPro" id="IPR011006">
    <property type="entry name" value="CheY-like_superfamily"/>
</dbReference>
<protein>
    <submittedName>
        <fullName evidence="6">Putative transcriptional regulator</fullName>
    </submittedName>
</protein>
<dbReference type="InterPro" id="IPR045343">
    <property type="entry name" value="VpsR"/>
</dbReference>
<reference evidence="6 7" key="1">
    <citation type="submission" date="2013-09" db="EMBL/GenBank/DDBJ databases">
        <title>Whole genome shotgun sequence of Vibrio azureus NBRC 104587.</title>
        <authorList>
            <person name="Isaki S."/>
            <person name="Hosoyama A."/>
            <person name="Numata M."/>
            <person name="Hashimoto M."/>
            <person name="Hosoyama Y."/>
            <person name="Tsuchikane K."/>
            <person name="Noguchi M."/>
            <person name="Hirakata S."/>
            <person name="Ichikawa N."/>
            <person name="Ohji S."/>
            <person name="Yamazoe A."/>
            <person name="Fujita N."/>
        </authorList>
    </citation>
    <scope>NUCLEOTIDE SEQUENCE [LARGE SCALE GENOMIC DNA]</scope>
    <source>
        <strain evidence="6 7">NBRC 104587</strain>
    </source>
</reference>
<dbReference type="GO" id="GO:0043565">
    <property type="term" value="F:sequence-specific DNA binding"/>
    <property type="evidence" value="ECO:0007669"/>
    <property type="project" value="InterPro"/>
</dbReference>
<evidence type="ECO:0000313" key="7">
    <source>
        <dbReference type="Proteomes" id="UP000016567"/>
    </source>
</evidence>
<dbReference type="Pfam" id="PF00158">
    <property type="entry name" value="Sigma54_activat"/>
    <property type="match status" value="1"/>
</dbReference>
<sequence length="441" mass="49476">MVEQFKMDSKPGVIIVIGGTYASWLSVLEKAGWQCHQVGDLRQANALLEEFSPCIGIVDLSHDEFSLNGLASLVSSHKYVRWLALIKELQLGSDTTCQFIVNFCIDFFTAPIPDAQLLSTIGHQLGMLKLEKKVWPSLGNQGDMGLAGESVPIKQLREQIKRIGPTDVGVFLHGENGVGKETVARAIHKASSRAHQPFFSISCRTLNEQRFQMEVFGIGSEAENGPCILEQAEGGTVLFNDILMISKQQQQNLLRFLQENSIETLDGIKSSNVRILVTNTSDIEKALLEGDFNEELYHHISVMRINVPSLKDRPDDIGLLASSFLYDFSKEYHSQAKSFSEDALKAMIRYTWPGNVRELLNQVRRAVLLCDDVMIEEHHLDLPKCEESKRSLKLIREKSERDALVLVLESHSGQVSNAARELEISRATMYRLLNKHGLIDE</sequence>
<keyword evidence="1" id="KW-0547">Nucleotide-binding</keyword>
<evidence type="ECO:0000256" key="2">
    <source>
        <dbReference type="ARBA" id="ARBA00022840"/>
    </source>
</evidence>
<dbReference type="Gene3D" id="1.10.8.60">
    <property type="match status" value="1"/>
</dbReference>
<evidence type="ECO:0000313" key="6">
    <source>
        <dbReference type="EMBL" id="GAD76492.1"/>
    </source>
</evidence>
<dbReference type="InterPro" id="IPR002078">
    <property type="entry name" value="Sigma_54_int"/>
</dbReference>
<dbReference type="EMBL" id="BATL01000045">
    <property type="protein sequence ID" value="GAD76492.1"/>
    <property type="molecule type" value="Genomic_DNA"/>
</dbReference>
<keyword evidence="2" id="KW-0067">ATP-binding</keyword>
<dbReference type="RefSeq" id="WP_021710240.1">
    <property type="nucleotide sequence ID" value="NZ_BAOB01000023.1"/>
</dbReference>
<dbReference type="STRING" id="1219077.VAZ01S_045_00150"/>
<dbReference type="InterPro" id="IPR002197">
    <property type="entry name" value="HTH_Fis"/>
</dbReference>
<dbReference type="SUPFAM" id="SSF46689">
    <property type="entry name" value="Homeodomain-like"/>
    <property type="match status" value="1"/>
</dbReference>
<dbReference type="Pfam" id="PF02954">
    <property type="entry name" value="HTH_8"/>
    <property type="match status" value="1"/>
</dbReference>
<dbReference type="PANTHER" id="PTHR32071">
    <property type="entry name" value="TRANSCRIPTIONAL REGULATORY PROTEIN"/>
    <property type="match status" value="1"/>
</dbReference>
<dbReference type="InterPro" id="IPR003593">
    <property type="entry name" value="AAA+_ATPase"/>
</dbReference>
<dbReference type="GO" id="GO:0005524">
    <property type="term" value="F:ATP binding"/>
    <property type="evidence" value="ECO:0007669"/>
    <property type="project" value="UniProtKB-KW"/>
</dbReference>
<dbReference type="GO" id="GO:0006355">
    <property type="term" value="P:regulation of DNA-templated transcription"/>
    <property type="evidence" value="ECO:0007669"/>
    <property type="project" value="InterPro"/>
</dbReference>
<dbReference type="SUPFAM" id="SSF52172">
    <property type="entry name" value="CheY-like"/>
    <property type="match status" value="1"/>
</dbReference>
<dbReference type="CDD" id="cd00009">
    <property type="entry name" value="AAA"/>
    <property type="match status" value="1"/>
</dbReference>
<dbReference type="InterPro" id="IPR058031">
    <property type="entry name" value="AAA_lid_NorR"/>
</dbReference>
<keyword evidence="7" id="KW-1185">Reference proteome</keyword>